<evidence type="ECO:0000313" key="2">
    <source>
        <dbReference type="Proteomes" id="UP000638560"/>
    </source>
</evidence>
<protein>
    <submittedName>
        <fullName evidence="1">SMI1/KNR4 family protein</fullName>
    </submittedName>
</protein>
<keyword evidence="2" id="KW-1185">Reference proteome</keyword>
<name>A0ABS0H929_9ACTN</name>
<gene>
    <name evidence="1" type="ORF">I0C86_39585</name>
</gene>
<reference evidence="1 2" key="1">
    <citation type="submission" date="2020-11" db="EMBL/GenBank/DDBJ databases">
        <title>A novel isolate from a Black sea contaminated sediment with potential to produce alkanes: Plantactinospora alkalitolerans sp. nov.</title>
        <authorList>
            <person name="Carro L."/>
            <person name="Veyisoglu A."/>
            <person name="Guven K."/>
            <person name="Schumann P."/>
            <person name="Klenk H.-P."/>
            <person name="Sahin N."/>
        </authorList>
    </citation>
    <scope>NUCLEOTIDE SEQUENCE [LARGE SCALE GENOMIC DNA]</scope>
    <source>
        <strain evidence="1 2">S1510</strain>
    </source>
</reference>
<dbReference type="RefSeq" id="WP_196206450.1">
    <property type="nucleotide sequence ID" value="NZ_JADPUN010000407.1"/>
</dbReference>
<organism evidence="1 2">
    <name type="scientific">Plantactinospora alkalitolerans</name>
    <dbReference type="NCBI Taxonomy" id="2789879"/>
    <lineage>
        <taxon>Bacteria</taxon>
        <taxon>Bacillati</taxon>
        <taxon>Actinomycetota</taxon>
        <taxon>Actinomycetes</taxon>
        <taxon>Micromonosporales</taxon>
        <taxon>Micromonosporaceae</taxon>
        <taxon>Plantactinospora</taxon>
    </lineage>
</organism>
<evidence type="ECO:0000313" key="1">
    <source>
        <dbReference type="EMBL" id="MBF9134983.1"/>
    </source>
</evidence>
<comment type="caution">
    <text evidence="1">The sequence shown here is derived from an EMBL/GenBank/DDBJ whole genome shotgun (WGS) entry which is preliminary data.</text>
</comment>
<dbReference type="EMBL" id="JADPUN010000407">
    <property type="protein sequence ID" value="MBF9134983.1"/>
    <property type="molecule type" value="Genomic_DNA"/>
</dbReference>
<proteinExistence type="predicted"/>
<dbReference type="Proteomes" id="UP000638560">
    <property type="component" value="Unassembled WGS sequence"/>
</dbReference>
<sequence>MGWNEAAYEILGGSDESAEARDELAELEGWIGGPLPESVREWYLLGGDRRLTSISSTLVTQTRDFTSPRVSRLLDNGYLLLETDTQHCCRWVVAVSAAHGDPPVYLIDPNDDTCTTRSRYAATFSDYAFTASWDATLWKGVLSADFDHPLPPDALDTLRLRLTALPTTHGWAMNQGCDAVYRFSGPAKVAVAVTGSTALWSAIAAPSTARRDALATLIGATPGDSP</sequence>
<accession>A0ABS0H929</accession>